<accession>A0A382VUN6</accession>
<gene>
    <name evidence="1" type="ORF">METZ01_LOCUS402432</name>
</gene>
<organism evidence="1">
    <name type="scientific">marine metagenome</name>
    <dbReference type="NCBI Taxonomy" id="408172"/>
    <lineage>
        <taxon>unclassified sequences</taxon>
        <taxon>metagenomes</taxon>
        <taxon>ecological metagenomes</taxon>
    </lineage>
</organism>
<sequence length="26" mass="2837">VKINQMDLFSARCTLNNENGTPGGTR</sequence>
<dbReference type="EMBL" id="UINC01154345">
    <property type="protein sequence ID" value="SVD49578.1"/>
    <property type="molecule type" value="Genomic_DNA"/>
</dbReference>
<name>A0A382VUN6_9ZZZZ</name>
<proteinExistence type="predicted"/>
<evidence type="ECO:0000313" key="1">
    <source>
        <dbReference type="EMBL" id="SVD49578.1"/>
    </source>
</evidence>
<protein>
    <submittedName>
        <fullName evidence="1">Uncharacterized protein</fullName>
    </submittedName>
</protein>
<feature type="non-terminal residue" evidence="1">
    <location>
        <position position="26"/>
    </location>
</feature>
<reference evidence="1" key="1">
    <citation type="submission" date="2018-05" db="EMBL/GenBank/DDBJ databases">
        <authorList>
            <person name="Lanie J.A."/>
            <person name="Ng W.-L."/>
            <person name="Kazmierczak K.M."/>
            <person name="Andrzejewski T.M."/>
            <person name="Davidsen T.M."/>
            <person name="Wayne K.J."/>
            <person name="Tettelin H."/>
            <person name="Glass J.I."/>
            <person name="Rusch D."/>
            <person name="Podicherti R."/>
            <person name="Tsui H.-C.T."/>
            <person name="Winkler M.E."/>
        </authorList>
    </citation>
    <scope>NUCLEOTIDE SEQUENCE</scope>
</reference>
<feature type="non-terminal residue" evidence="1">
    <location>
        <position position="1"/>
    </location>
</feature>
<dbReference type="AlphaFoldDB" id="A0A382VUN6"/>